<evidence type="ECO:0000313" key="4">
    <source>
        <dbReference type="Proteomes" id="UP001221411"/>
    </source>
</evidence>
<evidence type="ECO:0000313" key="3">
    <source>
        <dbReference type="EMBL" id="MDC0747449.1"/>
    </source>
</evidence>
<accession>A0ABT5F1H5</accession>
<comment type="caution">
    <text evidence="3">The sequence shown here is derived from an EMBL/GenBank/DDBJ whole genome shotgun (WGS) entry which is preliminary data.</text>
</comment>
<protein>
    <submittedName>
        <fullName evidence="3">Uncharacterized protein</fullName>
    </submittedName>
</protein>
<dbReference type="EMBL" id="JAQNDO010000001">
    <property type="protein sequence ID" value="MDC0747449.1"/>
    <property type="molecule type" value="Genomic_DNA"/>
</dbReference>
<organism evidence="3 4">
    <name type="scientific">Polyangium mundeleinium</name>
    <dbReference type="NCBI Taxonomy" id="2995306"/>
    <lineage>
        <taxon>Bacteria</taxon>
        <taxon>Pseudomonadati</taxon>
        <taxon>Myxococcota</taxon>
        <taxon>Polyangia</taxon>
        <taxon>Polyangiales</taxon>
        <taxon>Polyangiaceae</taxon>
        <taxon>Polyangium</taxon>
    </lineage>
</organism>
<keyword evidence="2" id="KW-0812">Transmembrane</keyword>
<gene>
    <name evidence="3" type="ORF">POL67_39325</name>
</gene>
<keyword evidence="2" id="KW-1133">Transmembrane helix</keyword>
<dbReference type="Proteomes" id="UP001221411">
    <property type="component" value="Unassembled WGS sequence"/>
</dbReference>
<feature type="transmembrane region" description="Helical" evidence="2">
    <location>
        <begin position="37"/>
        <end position="57"/>
    </location>
</feature>
<keyword evidence="4" id="KW-1185">Reference proteome</keyword>
<evidence type="ECO:0000256" key="2">
    <source>
        <dbReference type="SAM" id="Phobius"/>
    </source>
</evidence>
<feature type="region of interest" description="Disordered" evidence="1">
    <location>
        <begin position="1"/>
        <end position="24"/>
    </location>
</feature>
<dbReference type="RefSeq" id="WP_271925914.1">
    <property type="nucleotide sequence ID" value="NZ_JAQNDO010000001.1"/>
</dbReference>
<sequence length="106" mass="11761">MDQSFDVSTQGMTSTLNKNEGKTTQLIERQTSRLPSIAYLGLAFGSMLISASLAASAHPQRRFGYSKRLELANFVGQWVPSLLLIGVYNKLVKVEHEMLSSRSVVR</sequence>
<name>A0ABT5F1H5_9BACT</name>
<keyword evidence="2" id="KW-0472">Membrane</keyword>
<proteinExistence type="predicted"/>
<reference evidence="3 4" key="1">
    <citation type="submission" date="2022-11" db="EMBL/GenBank/DDBJ databases">
        <title>Minimal conservation of predation-associated metabolite biosynthetic gene clusters underscores biosynthetic potential of Myxococcota including descriptions for ten novel species: Archangium lansinium sp. nov., Myxococcus landrumus sp. nov., Nannocystis bai.</title>
        <authorList>
            <person name="Ahearne A."/>
            <person name="Stevens C."/>
            <person name="Dowd S."/>
        </authorList>
    </citation>
    <scope>NUCLEOTIDE SEQUENCE [LARGE SCALE GENOMIC DNA]</scope>
    <source>
        <strain evidence="3 4">RJM3</strain>
    </source>
</reference>
<feature type="transmembrane region" description="Helical" evidence="2">
    <location>
        <begin position="69"/>
        <end position="88"/>
    </location>
</feature>
<evidence type="ECO:0000256" key="1">
    <source>
        <dbReference type="SAM" id="MobiDB-lite"/>
    </source>
</evidence>